<dbReference type="CDD" id="cd16400">
    <property type="entry name" value="ParB_Srx_like_nuclease"/>
    <property type="match status" value="1"/>
</dbReference>
<dbReference type="OMA" id="GHHRYYA"/>
<dbReference type="PaxDb" id="1435377-SUSAZ_07130"/>
<evidence type="ECO:0000313" key="7">
    <source>
        <dbReference type="EMBL" id="ALU31057.1"/>
    </source>
</evidence>
<evidence type="ECO:0000256" key="3">
    <source>
        <dbReference type="ARBA" id="ARBA00022777"/>
    </source>
</evidence>
<feature type="domain" description="ParB-like N-terminal" evidence="5">
    <location>
        <begin position="7"/>
        <end position="91"/>
    </location>
</feature>
<dbReference type="STRING" id="1435377.SUSAZ_07130"/>
<organism evidence="6 9">
    <name type="scientific">Sulfolobus acidocaldarius</name>
    <dbReference type="NCBI Taxonomy" id="2285"/>
    <lineage>
        <taxon>Archaea</taxon>
        <taxon>Thermoproteota</taxon>
        <taxon>Thermoprotei</taxon>
        <taxon>Sulfolobales</taxon>
        <taxon>Sulfolobaceae</taxon>
        <taxon>Sulfolobus</taxon>
    </lineage>
</organism>
<protein>
    <recommendedName>
        <fullName evidence="5">ParB-like N-terminal domain-containing protein</fullName>
    </recommendedName>
</protein>
<dbReference type="InterPro" id="IPR023098">
    <property type="entry name" value="SerK/SbnI_C"/>
</dbReference>
<dbReference type="Gene3D" id="3.30.1760.10">
    <property type="entry name" value="Conserved hypothetical protein from pyrococcus furiosus pfu- 392566-001, domain 2"/>
    <property type="match status" value="1"/>
</dbReference>
<sequence length="199" mass="23299">MSNYQLEWVSPKQLRPHEDVILSIVNENIEILRKDNSMAPIIVDKNSMVILDGHHRYYASLSLGLPKIPAIMIDYNSEQVEVREWNRIIAPDSSIRDFLRVFRSSVDGKYCVSYKSDVVFCDDNIYSLYWKEEAIEQLLSRMGYNVVKTADQEATISIPPVPKNVVIDFSYKGLRFPPKSTRHIYHFYIPKQRIILQWD</sequence>
<dbReference type="EMBL" id="CP013694">
    <property type="protein sequence ID" value="ALU30339.1"/>
    <property type="molecule type" value="Genomic_DNA"/>
</dbReference>
<evidence type="ECO:0000259" key="5">
    <source>
        <dbReference type="SMART" id="SM00470"/>
    </source>
</evidence>
<dbReference type="OrthoDB" id="89900at2157"/>
<name>A0A0U3FSN6_9CREN</name>
<evidence type="ECO:0000313" key="8">
    <source>
        <dbReference type="Proteomes" id="UP000060043"/>
    </source>
</evidence>
<accession>A0A0U3FSN6</accession>
<dbReference type="Proteomes" id="UP000060043">
    <property type="component" value="Chromosome"/>
</dbReference>
<keyword evidence="1" id="KW-0808">Transferase</keyword>
<dbReference type="SUPFAM" id="SSF110849">
    <property type="entry name" value="ParB/Sulfiredoxin"/>
    <property type="match status" value="1"/>
</dbReference>
<dbReference type="InterPro" id="IPR003115">
    <property type="entry name" value="ParB_N"/>
</dbReference>
<evidence type="ECO:0000256" key="4">
    <source>
        <dbReference type="ARBA" id="ARBA00022840"/>
    </source>
</evidence>
<reference evidence="8 9" key="1">
    <citation type="submission" date="2015-12" db="EMBL/GenBank/DDBJ databases">
        <title>A stable core within a dynamic pangenome in Sulfolobus acidocaldarius.</title>
        <authorList>
            <person name="Anderson R."/>
            <person name="Kouris A."/>
            <person name="Seward C."/>
            <person name="Campbell K."/>
            <person name="Whitaker R."/>
        </authorList>
    </citation>
    <scope>NUCLEOTIDE SEQUENCE [LARGE SCALE GENOMIC DNA]</scope>
    <source>
        <strain evidence="6 9">GG12-C01-09</strain>
        <strain evidence="7 8">NG05B_CO5_07</strain>
    </source>
</reference>
<gene>
    <name evidence="6" type="ORF">ATY89_10560</name>
    <name evidence="7" type="ORF">ATZ20_02115</name>
</gene>
<evidence type="ECO:0000256" key="2">
    <source>
        <dbReference type="ARBA" id="ARBA00022741"/>
    </source>
</evidence>
<proteinExistence type="predicted"/>
<keyword evidence="2" id="KW-0547">Nucleotide-binding</keyword>
<dbReference type="Proteomes" id="UP000065473">
    <property type="component" value="Chromosome"/>
</dbReference>
<evidence type="ECO:0000313" key="6">
    <source>
        <dbReference type="EMBL" id="ALU30339.1"/>
    </source>
</evidence>
<dbReference type="AlphaFoldDB" id="A0A0U3FSN6"/>
<dbReference type="GO" id="GO:0016301">
    <property type="term" value="F:kinase activity"/>
    <property type="evidence" value="ECO:0007669"/>
    <property type="project" value="UniProtKB-KW"/>
</dbReference>
<dbReference type="SMART" id="SM00470">
    <property type="entry name" value="ParB"/>
    <property type="match status" value="1"/>
</dbReference>
<dbReference type="GO" id="GO:0005524">
    <property type="term" value="F:ATP binding"/>
    <property type="evidence" value="ECO:0007669"/>
    <property type="project" value="UniProtKB-KW"/>
</dbReference>
<dbReference type="EMBL" id="CP013695">
    <property type="protein sequence ID" value="ALU31057.1"/>
    <property type="molecule type" value="Genomic_DNA"/>
</dbReference>
<dbReference type="GeneID" id="14551996"/>
<dbReference type="Gene3D" id="3.90.1530.10">
    <property type="entry name" value="Conserved hypothetical protein from pyrococcus furiosus pfu- 392566-001, ParB domain"/>
    <property type="match status" value="1"/>
</dbReference>
<keyword evidence="4" id="KW-0067">ATP-binding</keyword>
<dbReference type="RefSeq" id="WP_011278321.1">
    <property type="nucleotide sequence ID" value="NZ_BHWZ01000003.1"/>
</dbReference>
<keyword evidence="3" id="KW-0418">Kinase</keyword>
<dbReference type="InterPro" id="IPR036086">
    <property type="entry name" value="ParB/Sulfiredoxin_sf"/>
</dbReference>
<evidence type="ECO:0000313" key="9">
    <source>
        <dbReference type="Proteomes" id="UP000065473"/>
    </source>
</evidence>
<evidence type="ECO:0000256" key="1">
    <source>
        <dbReference type="ARBA" id="ARBA00022679"/>
    </source>
</evidence>